<dbReference type="EMBL" id="PVQB02000198">
    <property type="protein sequence ID" value="KAF4341306.1"/>
    <property type="molecule type" value="Genomic_DNA"/>
</dbReference>
<dbReference type="SUPFAM" id="SSF53187">
    <property type="entry name" value="Zn-dependent exopeptidases"/>
    <property type="match status" value="1"/>
</dbReference>
<feature type="domain" description="Peptidase M20 dimerisation" evidence="4">
    <location>
        <begin position="185"/>
        <end position="285"/>
    </location>
</feature>
<comment type="similarity">
    <text evidence="1">Belongs to the peptidase M20A family.</text>
</comment>
<evidence type="ECO:0000256" key="2">
    <source>
        <dbReference type="ARBA" id="ARBA00022723"/>
    </source>
</evidence>
<reference evidence="5" key="1">
    <citation type="journal article" date="2017" name="Mycologia">
        <title>Fusarium algeriense, sp. nov., a novel toxigenic crown rot pathogen of durum wheat from Algeria is nested in the Fusarium burgessii species complex.</title>
        <authorList>
            <person name="Laraba I."/>
            <person name="Keddad A."/>
            <person name="Boureghda H."/>
            <person name="Abdallah N."/>
            <person name="Vaughan M.M."/>
            <person name="Proctor R.H."/>
            <person name="Busman M."/>
            <person name="O'Donnell K."/>
        </authorList>
    </citation>
    <scope>NUCLEOTIDE SEQUENCE</scope>
    <source>
        <strain evidence="5">NRRL 25174</strain>
    </source>
</reference>
<evidence type="ECO:0000259" key="4">
    <source>
        <dbReference type="Pfam" id="PF07687"/>
    </source>
</evidence>
<gene>
    <name evidence="5" type="ORF">FBEOM_4779</name>
</gene>
<evidence type="ECO:0000256" key="1">
    <source>
        <dbReference type="ARBA" id="ARBA00006247"/>
    </source>
</evidence>
<keyword evidence="6" id="KW-1185">Reference proteome</keyword>
<protein>
    <submittedName>
        <fullName evidence="5">Diaminopropionate ammonia-lyase</fullName>
    </submittedName>
</protein>
<dbReference type="GO" id="GO:0016787">
    <property type="term" value="F:hydrolase activity"/>
    <property type="evidence" value="ECO:0007669"/>
    <property type="project" value="UniProtKB-KW"/>
</dbReference>
<proteinExistence type="inferred from homology"/>
<reference evidence="5" key="2">
    <citation type="submission" date="2020-02" db="EMBL/GenBank/DDBJ databases">
        <title>Identification and distribution of gene clusters putatively required for synthesis of sphingolipid metabolism inhibitors in phylogenetically diverse species of the filamentous fungus Fusarium.</title>
        <authorList>
            <person name="Kim H.-S."/>
            <person name="Busman M."/>
            <person name="Brown D.W."/>
            <person name="Divon H."/>
            <person name="Uhlig S."/>
            <person name="Proctor R.H."/>
        </authorList>
    </citation>
    <scope>NUCLEOTIDE SEQUENCE</scope>
    <source>
        <strain evidence="5">NRRL 25174</strain>
    </source>
</reference>
<evidence type="ECO:0000313" key="5">
    <source>
        <dbReference type="EMBL" id="KAF4341306.1"/>
    </source>
</evidence>
<dbReference type="OrthoDB" id="10059875at2759"/>
<keyword evidence="3" id="KW-0378">Hydrolase</keyword>
<dbReference type="Pfam" id="PF07687">
    <property type="entry name" value="M20_dimer"/>
    <property type="match status" value="1"/>
</dbReference>
<keyword evidence="2" id="KW-0479">Metal-binding</keyword>
<evidence type="ECO:0000313" key="6">
    <source>
        <dbReference type="Proteomes" id="UP000730481"/>
    </source>
</evidence>
<dbReference type="Proteomes" id="UP000730481">
    <property type="component" value="Unassembled WGS sequence"/>
</dbReference>
<dbReference type="PANTHER" id="PTHR43808">
    <property type="entry name" value="ACETYLORNITHINE DEACETYLASE"/>
    <property type="match status" value="1"/>
</dbReference>
<accession>A0A9P5DXX0</accession>
<dbReference type="InterPro" id="IPR011650">
    <property type="entry name" value="Peptidase_M20_dimer"/>
</dbReference>
<comment type="caution">
    <text evidence="5">The sequence shown here is derived from an EMBL/GenBank/DDBJ whole genome shotgun (WGS) entry which is preliminary data.</text>
</comment>
<sequence>MSIYLRASSYSSLQTPGNTARVAAAIRNYLKQKGILYQLVDPLGDGRVSLISDFQGGKGPSPRVVLNGHIDTLPVGDYEGWSRSPWSGAATTGGRIHGRGSAGMKSGTASLVIVYASLYERRDHLSGSVALCAVAEGETGGEWGTRFLLKQSMARWGGNLMLSADPGGLEIIGHADKGTLRLKCAIRKATAFINDIIMDLETLGGYIPFGLGSDMAGHFRTPEAERLIDKAMGPGASETIFGPTINVSTIVGGLKVDMIPEVCTFELDIRMPLWMEAEWIMQRINLTKSKHEPANIKIEVQDAASYPASHSAMDHLIVGLLRDNAKSLCPSVDAPIPVPSMGTSECRHYQYAGIPAYSYGCSPRTSESFMLNTRRSD</sequence>
<dbReference type="InterPro" id="IPR002933">
    <property type="entry name" value="Peptidase_M20"/>
</dbReference>
<evidence type="ECO:0000256" key="3">
    <source>
        <dbReference type="ARBA" id="ARBA00022801"/>
    </source>
</evidence>
<dbReference type="Pfam" id="PF01546">
    <property type="entry name" value="Peptidase_M20"/>
    <property type="match status" value="1"/>
</dbReference>
<dbReference type="Gene3D" id="3.30.70.360">
    <property type="match status" value="1"/>
</dbReference>
<dbReference type="InterPro" id="IPR050072">
    <property type="entry name" value="Peptidase_M20A"/>
</dbReference>
<dbReference type="PANTHER" id="PTHR43808:SF32">
    <property type="entry name" value="ARGE_DAPE-RELATED DEACYLASE"/>
    <property type="match status" value="1"/>
</dbReference>
<dbReference type="AlphaFoldDB" id="A0A9P5DXX0"/>
<dbReference type="InterPro" id="IPR036264">
    <property type="entry name" value="Bact_exopeptidase_dim_dom"/>
</dbReference>
<dbReference type="GO" id="GO:0046872">
    <property type="term" value="F:metal ion binding"/>
    <property type="evidence" value="ECO:0007669"/>
    <property type="project" value="UniProtKB-KW"/>
</dbReference>
<dbReference type="Gene3D" id="3.40.630.10">
    <property type="entry name" value="Zn peptidases"/>
    <property type="match status" value="2"/>
</dbReference>
<organism evidence="5 6">
    <name type="scientific">Fusarium beomiforme</name>
    <dbReference type="NCBI Taxonomy" id="44412"/>
    <lineage>
        <taxon>Eukaryota</taxon>
        <taxon>Fungi</taxon>
        <taxon>Dikarya</taxon>
        <taxon>Ascomycota</taxon>
        <taxon>Pezizomycotina</taxon>
        <taxon>Sordariomycetes</taxon>
        <taxon>Hypocreomycetidae</taxon>
        <taxon>Hypocreales</taxon>
        <taxon>Nectriaceae</taxon>
        <taxon>Fusarium</taxon>
        <taxon>Fusarium burgessii species complex</taxon>
    </lineage>
</organism>
<name>A0A9P5DXX0_9HYPO</name>
<dbReference type="SUPFAM" id="SSF55031">
    <property type="entry name" value="Bacterial exopeptidase dimerisation domain"/>
    <property type="match status" value="1"/>
</dbReference>